<evidence type="ECO:0000313" key="2">
    <source>
        <dbReference type="Proteomes" id="UP000198949"/>
    </source>
</evidence>
<name>A0A1G6Y9M4_9ACTN</name>
<organism evidence="1 2">
    <name type="scientific">Glycomyces harbinensis</name>
    <dbReference type="NCBI Taxonomy" id="58114"/>
    <lineage>
        <taxon>Bacteria</taxon>
        <taxon>Bacillati</taxon>
        <taxon>Actinomycetota</taxon>
        <taxon>Actinomycetes</taxon>
        <taxon>Glycomycetales</taxon>
        <taxon>Glycomycetaceae</taxon>
        <taxon>Glycomyces</taxon>
    </lineage>
</organism>
<protein>
    <submittedName>
        <fullName evidence="1">Uncharacterized protein</fullName>
    </submittedName>
</protein>
<gene>
    <name evidence="1" type="ORF">SAMN05216270_108216</name>
</gene>
<sequence>MSAGAVPSRGQRVMTALVERHEPIAATIKAARAFREERPRGGLAVVLGRAHLLAVIEDHRAGRLGEVELREWAKALRLLDARWSYMGRPAVFALDPDDRDVVAHVVYTLAAERHCPYPRKLLGTLVSLLRALPHGIAHIDGNRRPNSARHRPNRPRRLLGLTTGLGLIALATAAAPHLGPAITAAFRAQTADPTTVTDAFGWLP</sequence>
<proteinExistence type="predicted"/>
<dbReference type="EMBL" id="FNAD01000008">
    <property type="protein sequence ID" value="SDD87129.1"/>
    <property type="molecule type" value="Genomic_DNA"/>
</dbReference>
<reference evidence="2" key="1">
    <citation type="submission" date="2016-10" db="EMBL/GenBank/DDBJ databases">
        <authorList>
            <person name="Varghese N."/>
            <person name="Submissions S."/>
        </authorList>
    </citation>
    <scope>NUCLEOTIDE SEQUENCE [LARGE SCALE GENOMIC DNA]</scope>
    <source>
        <strain evidence="2">CGMCC 4.3516</strain>
    </source>
</reference>
<evidence type="ECO:0000313" key="1">
    <source>
        <dbReference type="EMBL" id="SDD87129.1"/>
    </source>
</evidence>
<dbReference type="RefSeq" id="WP_143014925.1">
    <property type="nucleotide sequence ID" value="NZ_FNAD01000008.1"/>
</dbReference>
<accession>A0A1G6Y9M4</accession>
<dbReference type="Proteomes" id="UP000198949">
    <property type="component" value="Unassembled WGS sequence"/>
</dbReference>
<dbReference type="AlphaFoldDB" id="A0A1G6Y9M4"/>
<dbReference type="STRING" id="58114.SAMN05216270_108216"/>
<keyword evidence="2" id="KW-1185">Reference proteome</keyword>